<dbReference type="SUPFAM" id="SSF140500">
    <property type="entry name" value="BAS1536-like"/>
    <property type="match status" value="1"/>
</dbReference>
<dbReference type="Proteomes" id="UP001299068">
    <property type="component" value="Unassembled WGS sequence"/>
</dbReference>
<dbReference type="InterPro" id="IPR037208">
    <property type="entry name" value="Spo0E-like_sf"/>
</dbReference>
<accession>A0ABS7KT15</accession>
<dbReference type="EMBL" id="JAIKTU010000001">
    <property type="protein sequence ID" value="MBY0753944.1"/>
    <property type="molecule type" value="Genomic_DNA"/>
</dbReference>
<protein>
    <submittedName>
        <fullName evidence="1">Spo0E family sporulation regulatory protein-aspartic acid phosphatase</fullName>
    </submittedName>
</protein>
<name>A0ABS7KT15_CLOSR</name>
<dbReference type="InterPro" id="IPR036638">
    <property type="entry name" value="HLH_DNA-bd_sf"/>
</dbReference>
<gene>
    <name evidence="1" type="ORF">K5V21_00610</name>
</gene>
<dbReference type="RefSeq" id="WP_221858297.1">
    <property type="nucleotide sequence ID" value="NZ_JAIKTU010000001.1"/>
</dbReference>
<dbReference type="Pfam" id="PF09388">
    <property type="entry name" value="SpoOE-like"/>
    <property type="match status" value="1"/>
</dbReference>
<keyword evidence="2" id="KW-1185">Reference proteome</keyword>
<sequence>MIDILKEKLYEIIDEHGLDSIEALRASEALDYEIVNQMKLIQSKKDD</sequence>
<evidence type="ECO:0000313" key="2">
    <source>
        <dbReference type="Proteomes" id="UP001299068"/>
    </source>
</evidence>
<organism evidence="1 2">
    <name type="scientific">Clostridium sardiniense</name>
    <name type="common">Clostridium absonum</name>
    <dbReference type="NCBI Taxonomy" id="29369"/>
    <lineage>
        <taxon>Bacteria</taxon>
        <taxon>Bacillati</taxon>
        <taxon>Bacillota</taxon>
        <taxon>Clostridia</taxon>
        <taxon>Eubacteriales</taxon>
        <taxon>Clostridiaceae</taxon>
        <taxon>Clostridium</taxon>
    </lineage>
</organism>
<proteinExistence type="predicted"/>
<evidence type="ECO:0000313" key="1">
    <source>
        <dbReference type="EMBL" id="MBY0753944.1"/>
    </source>
</evidence>
<dbReference type="Gene3D" id="4.10.280.10">
    <property type="entry name" value="Helix-loop-helix DNA-binding domain"/>
    <property type="match status" value="1"/>
</dbReference>
<reference evidence="1 2" key="1">
    <citation type="journal article" date="2021" name="Cell Host Microbe">
        <title>in vivo commensal control of Clostridioides difficile virulence.</title>
        <authorList>
            <person name="Girinathan B.P."/>
            <person name="Dibenedetto N."/>
            <person name="Worley J.N."/>
            <person name="Peltier J."/>
            <person name="Arrieta-Ortiz M.L."/>
            <person name="Rupa Christinal Immanuel S."/>
            <person name="Lavin R."/>
            <person name="Delaney M.L."/>
            <person name="Cummins C."/>
            <person name="Hoffmann M."/>
            <person name="Luo Y."/>
            <person name="Gonzalez-Escalona N."/>
            <person name="Allard M."/>
            <person name="Onderdonk A.B."/>
            <person name="Gerber G.K."/>
            <person name="Sonenshein A.L."/>
            <person name="Baliga N."/>
            <person name="Dupuy B."/>
            <person name="Bry L."/>
        </authorList>
    </citation>
    <scope>NUCLEOTIDE SEQUENCE [LARGE SCALE GENOMIC DNA]</scope>
    <source>
        <strain evidence="1 2">DSM 599</strain>
    </source>
</reference>
<comment type="caution">
    <text evidence="1">The sequence shown here is derived from an EMBL/GenBank/DDBJ whole genome shotgun (WGS) entry which is preliminary data.</text>
</comment>
<dbReference type="InterPro" id="IPR018540">
    <property type="entry name" value="Spo0E-like"/>
</dbReference>